<feature type="non-terminal residue" evidence="1">
    <location>
        <position position="1"/>
    </location>
</feature>
<organism evidence="1 2">
    <name type="scientific">Cetraspora pellucida</name>
    <dbReference type="NCBI Taxonomy" id="1433469"/>
    <lineage>
        <taxon>Eukaryota</taxon>
        <taxon>Fungi</taxon>
        <taxon>Fungi incertae sedis</taxon>
        <taxon>Mucoromycota</taxon>
        <taxon>Glomeromycotina</taxon>
        <taxon>Glomeromycetes</taxon>
        <taxon>Diversisporales</taxon>
        <taxon>Gigasporaceae</taxon>
        <taxon>Cetraspora</taxon>
    </lineage>
</organism>
<comment type="caution">
    <text evidence="1">The sequence shown here is derived from an EMBL/GenBank/DDBJ whole genome shotgun (WGS) entry which is preliminary data.</text>
</comment>
<gene>
    <name evidence="1" type="ORF">CPELLU_LOCUS13285</name>
</gene>
<accession>A0A9N9IAQ6</accession>
<dbReference type="Proteomes" id="UP000789759">
    <property type="component" value="Unassembled WGS sequence"/>
</dbReference>
<evidence type="ECO:0000313" key="2">
    <source>
        <dbReference type="Proteomes" id="UP000789759"/>
    </source>
</evidence>
<dbReference type="AlphaFoldDB" id="A0A9N9IAQ6"/>
<reference evidence="1" key="1">
    <citation type="submission" date="2021-06" db="EMBL/GenBank/DDBJ databases">
        <authorList>
            <person name="Kallberg Y."/>
            <person name="Tangrot J."/>
            <person name="Rosling A."/>
        </authorList>
    </citation>
    <scope>NUCLEOTIDE SEQUENCE</scope>
    <source>
        <strain evidence="1">FL966</strain>
    </source>
</reference>
<dbReference type="EMBL" id="CAJVQA010013919">
    <property type="protein sequence ID" value="CAG8727731.1"/>
    <property type="molecule type" value="Genomic_DNA"/>
</dbReference>
<protein>
    <submittedName>
        <fullName evidence="1">20151_t:CDS:1</fullName>
    </submittedName>
</protein>
<keyword evidence="2" id="KW-1185">Reference proteome</keyword>
<name>A0A9N9IAQ6_9GLOM</name>
<dbReference type="OrthoDB" id="2322713at2759"/>
<evidence type="ECO:0000313" key="1">
    <source>
        <dbReference type="EMBL" id="CAG8727731.1"/>
    </source>
</evidence>
<sequence>VEQALINVVIAGIYYKKPKEAEDPEEYILKLAMTIFPNEEKYHKIKNDYKEFYGQDPKIFTSIIKPYKLYYNLAKDHFIKEAQIDKEAEDFLNL</sequence>
<proteinExistence type="predicted"/>